<comment type="function">
    <text evidence="8">Produces ATP from ADP in the presence of a proton gradient across the membrane.</text>
</comment>
<dbReference type="InterPro" id="IPR020546">
    <property type="entry name" value="ATP_synth_F1_dsu/esu_N"/>
</dbReference>
<dbReference type="InterPro" id="IPR036771">
    <property type="entry name" value="ATPsynth_dsu/esu_N"/>
</dbReference>
<gene>
    <name evidence="8 11" type="primary">atpC</name>
    <name evidence="11" type="ORF">NPA09_01805</name>
</gene>
<keyword evidence="3 8" id="KW-0813">Transport</keyword>
<dbReference type="Gene3D" id="2.60.15.10">
    <property type="entry name" value="F0F1 ATP synthase delta/epsilon subunit, N-terminal"/>
    <property type="match status" value="1"/>
</dbReference>
<accession>A0ABY5J205</accession>
<keyword evidence="6 8" id="KW-0139">CF(1)</keyword>
<dbReference type="InterPro" id="IPR001469">
    <property type="entry name" value="ATP_synth_F1_dsu/esu"/>
</dbReference>
<keyword evidence="5 8" id="KW-0472">Membrane</keyword>
<dbReference type="RefSeq" id="WP_129721747.1">
    <property type="nucleotide sequence ID" value="NZ_CP101808.1"/>
</dbReference>
<evidence type="ECO:0000313" key="12">
    <source>
        <dbReference type="Proteomes" id="UP001059576"/>
    </source>
</evidence>
<evidence type="ECO:0000256" key="8">
    <source>
        <dbReference type="HAMAP-Rule" id="MF_00530"/>
    </source>
</evidence>
<evidence type="ECO:0000256" key="6">
    <source>
        <dbReference type="ARBA" id="ARBA00023196"/>
    </source>
</evidence>
<sequence length="136" mass="15514">MANKVKLEVITPGGVVIDKEVYLVTVRTTNGNIGLMRGKSPFMGNVVISMMEVYEEKDAKPVLYAISEGIVLATADLINIITDSCESTDQIDINRAIRNKEYALRKIKEHKSKEKILEYEQKLKKEINRINLFDRR</sequence>
<feature type="domain" description="ATP synthase F1 complex delta/epsilon subunit N-terminal" evidence="10">
    <location>
        <begin position="6"/>
        <end position="84"/>
    </location>
</feature>
<comment type="similarity">
    <text evidence="2 8 9">Belongs to the ATPase epsilon chain family.</text>
</comment>
<protein>
    <recommendedName>
        <fullName evidence="8">ATP synthase epsilon chain</fullName>
    </recommendedName>
    <alternativeName>
        <fullName evidence="8">ATP synthase F1 sector epsilon subunit</fullName>
    </alternativeName>
    <alternativeName>
        <fullName evidence="8">F-ATPase epsilon subunit</fullName>
    </alternativeName>
</protein>
<evidence type="ECO:0000256" key="7">
    <source>
        <dbReference type="ARBA" id="ARBA00023310"/>
    </source>
</evidence>
<dbReference type="PANTHER" id="PTHR13822:SF10">
    <property type="entry name" value="ATP SYNTHASE EPSILON CHAIN, CHLOROPLASTIC"/>
    <property type="match status" value="1"/>
</dbReference>
<name>A0ABY5J205_9BACT</name>
<evidence type="ECO:0000256" key="9">
    <source>
        <dbReference type="RuleBase" id="RU003656"/>
    </source>
</evidence>
<dbReference type="NCBIfam" id="TIGR01216">
    <property type="entry name" value="ATP_synt_epsi"/>
    <property type="match status" value="1"/>
</dbReference>
<comment type="subcellular location">
    <subcellularLocation>
        <location evidence="8">Cell membrane</location>
        <topology evidence="8">Peripheral membrane protein</topology>
    </subcellularLocation>
    <subcellularLocation>
        <location evidence="1">Endomembrane system</location>
        <topology evidence="1">Peripheral membrane protein</topology>
    </subcellularLocation>
</comment>
<dbReference type="Pfam" id="PF02823">
    <property type="entry name" value="ATP-synt_DE_N"/>
    <property type="match status" value="1"/>
</dbReference>
<evidence type="ECO:0000256" key="5">
    <source>
        <dbReference type="ARBA" id="ARBA00023136"/>
    </source>
</evidence>
<keyword evidence="12" id="KW-1185">Reference proteome</keyword>
<evidence type="ECO:0000259" key="10">
    <source>
        <dbReference type="Pfam" id="PF02823"/>
    </source>
</evidence>
<evidence type="ECO:0000256" key="4">
    <source>
        <dbReference type="ARBA" id="ARBA00023065"/>
    </source>
</evidence>
<dbReference type="PANTHER" id="PTHR13822">
    <property type="entry name" value="ATP SYNTHASE DELTA/EPSILON CHAIN"/>
    <property type="match status" value="1"/>
</dbReference>
<dbReference type="HAMAP" id="MF_00530">
    <property type="entry name" value="ATP_synth_epsil_bac"/>
    <property type="match status" value="1"/>
</dbReference>
<organism evidence="11 12">
    <name type="scientific">Mycoplasmopsis equigenitalium</name>
    <dbReference type="NCBI Taxonomy" id="114883"/>
    <lineage>
        <taxon>Bacteria</taxon>
        <taxon>Bacillati</taxon>
        <taxon>Mycoplasmatota</taxon>
        <taxon>Mycoplasmoidales</taxon>
        <taxon>Metamycoplasmataceae</taxon>
        <taxon>Mycoplasmopsis</taxon>
    </lineage>
</organism>
<dbReference type="SUPFAM" id="SSF51344">
    <property type="entry name" value="Epsilon subunit of F1F0-ATP synthase N-terminal domain"/>
    <property type="match status" value="1"/>
</dbReference>
<evidence type="ECO:0000256" key="1">
    <source>
        <dbReference type="ARBA" id="ARBA00004184"/>
    </source>
</evidence>
<keyword evidence="8" id="KW-1003">Cell membrane</keyword>
<keyword evidence="7 8" id="KW-0066">ATP synthesis</keyword>
<evidence type="ECO:0000256" key="2">
    <source>
        <dbReference type="ARBA" id="ARBA00005712"/>
    </source>
</evidence>
<dbReference type="EMBL" id="CP101808">
    <property type="protein sequence ID" value="UUD37287.1"/>
    <property type="molecule type" value="Genomic_DNA"/>
</dbReference>
<evidence type="ECO:0000313" key="11">
    <source>
        <dbReference type="EMBL" id="UUD37287.1"/>
    </source>
</evidence>
<dbReference type="Proteomes" id="UP001059576">
    <property type="component" value="Chromosome"/>
</dbReference>
<proteinExistence type="inferred from homology"/>
<reference evidence="11" key="1">
    <citation type="submission" date="2022-07" db="EMBL/GenBank/DDBJ databases">
        <title>Complete genome of Mycoplasma equigenitalium type strain T37.</title>
        <authorList>
            <person name="Spergser J."/>
        </authorList>
    </citation>
    <scope>NUCLEOTIDE SEQUENCE</scope>
    <source>
        <strain evidence="11">T37</strain>
    </source>
</reference>
<comment type="subunit">
    <text evidence="8 9">F-type ATPases have 2 components, CF(1) - the catalytic core - and CF(0) - the membrane proton channel. CF(1) has five subunits: alpha(3), beta(3), gamma(1), delta(1), epsilon(1). CF(0) has three main subunits: a, b and c.</text>
</comment>
<keyword evidence="4 8" id="KW-0406">Ion transport</keyword>
<keyword evidence="8" id="KW-0375">Hydrogen ion transport</keyword>
<dbReference type="CDD" id="cd12152">
    <property type="entry name" value="F1-ATPase_delta"/>
    <property type="match status" value="1"/>
</dbReference>
<evidence type="ECO:0000256" key="3">
    <source>
        <dbReference type="ARBA" id="ARBA00022448"/>
    </source>
</evidence>